<comment type="caution">
    <text evidence="4">The sequence shown here is derived from an EMBL/GenBank/DDBJ whole genome shotgun (WGS) entry which is preliminary data.</text>
</comment>
<gene>
    <name evidence="4" type="primary">FAA2_8</name>
    <name evidence="4" type="ORF">IWW36_005229</name>
</gene>
<feature type="non-terminal residue" evidence="4">
    <location>
        <position position="185"/>
    </location>
</feature>
<evidence type="ECO:0000313" key="5">
    <source>
        <dbReference type="Proteomes" id="UP001139887"/>
    </source>
</evidence>
<dbReference type="Gene3D" id="3.40.50.12780">
    <property type="entry name" value="N-terminal domain of ligase-like"/>
    <property type="match status" value="1"/>
</dbReference>
<keyword evidence="2" id="KW-0067">ATP-binding</keyword>
<evidence type="ECO:0000256" key="2">
    <source>
        <dbReference type="ARBA" id="ARBA00022840"/>
    </source>
</evidence>
<evidence type="ECO:0000313" key="4">
    <source>
        <dbReference type="EMBL" id="KAJ2844329.1"/>
    </source>
</evidence>
<dbReference type="Proteomes" id="UP001139887">
    <property type="component" value="Unassembled WGS sequence"/>
</dbReference>
<dbReference type="InterPro" id="IPR042099">
    <property type="entry name" value="ANL_N_sf"/>
</dbReference>
<dbReference type="EMBL" id="JANBUW010001113">
    <property type="protein sequence ID" value="KAJ2844329.1"/>
    <property type="molecule type" value="Genomic_DNA"/>
</dbReference>
<evidence type="ECO:0000256" key="1">
    <source>
        <dbReference type="ARBA" id="ARBA00022741"/>
    </source>
</evidence>
<feature type="domain" description="AMP-dependent synthetase/ligase" evidence="3">
    <location>
        <begin position="61"/>
        <end position="173"/>
    </location>
</feature>
<name>A0A9W8I1U1_9FUNG</name>
<dbReference type="GO" id="GO:0016020">
    <property type="term" value="C:membrane"/>
    <property type="evidence" value="ECO:0007669"/>
    <property type="project" value="TreeGrafter"/>
</dbReference>
<keyword evidence="5" id="KW-1185">Reference proteome</keyword>
<dbReference type="GO" id="GO:0005783">
    <property type="term" value="C:endoplasmic reticulum"/>
    <property type="evidence" value="ECO:0007669"/>
    <property type="project" value="TreeGrafter"/>
</dbReference>
<dbReference type="PANTHER" id="PTHR43272:SF33">
    <property type="entry name" value="AMP-BINDING DOMAIN-CONTAINING PROTEIN-RELATED"/>
    <property type="match status" value="1"/>
</dbReference>
<dbReference type="InterPro" id="IPR000873">
    <property type="entry name" value="AMP-dep_synth/lig_dom"/>
</dbReference>
<protein>
    <submittedName>
        <fullName evidence="4">Medium-chain fatty acid-CoA ligase faa2</fullName>
        <ecNumber evidence="4">6.2.1.3</ecNumber>
    </submittedName>
</protein>
<evidence type="ECO:0000259" key="3">
    <source>
        <dbReference type="Pfam" id="PF00501"/>
    </source>
</evidence>
<dbReference type="GO" id="GO:0004467">
    <property type="term" value="F:long-chain fatty acid-CoA ligase activity"/>
    <property type="evidence" value="ECO:0007669"/>
    <property type="project" value="UniProtKB-EC"/>
</dbReference>
<sequence length="185" mass="20018">MDTKEQGRTYIVAGSEEPGFSAIMRHPERPAESEMHTMYEVLEQLAIRTPNMPFLGTRPVDTRQQEPGPYEWQSFASVKETVDEFGTGLDLIFAKLGLDGPRPVGIYASGRAEWVVAELAAFRSARYSVGIYDSLDAEAAARLLDRVAAPVVVCAGDRVAALLAKQLAHVRVIIALGAVRAGCGA</sequence>
<reference evidence="4" key="1">
    <citation type="submission" date="2022-07" db="EMBL/GenBank/DDBJ databases">
        <title>Phylogenomic reconstructions and comparative analyses of Kickxellomycotina fungi.</title>
        <authorList>
            <person name="Reynolds N.K."/>
            <person name="Stajich J.E."/>
            <person name="Barry K."/>
            <person name="Grigoriev I.V."/>
            <person name="Crous P."/>
            <person name="Smith M.E."/>
        </authorList>
    </citation>
    <scope>NUCLEOTIDE SEQUENCE</scope>
    <source>
        <strain evidence="4">NRRL 1566</strain>
    </source>
</reference>
<dbReference type="GO" id="GO:0005524">
    <property type="term" value="F:ATP binding"/>
    <property type="evidence" value="ECO:0007669"/>
    <property type="project" value="UniProtKB-KW"/>
</dbReference>
<proteinExistence type="predicted"/>
<dbReference type="EC" id="6.2.1.3" evidence="4"/>
<dbReference type="AlphaFoldDB" id="A0A9W8I1U1"/>
<accession>A0A9W8I1U1</accession>
<dbReference type="PANTHER" id="PTHR43272">
    <property type="entry name" value="LONG-CHAIN-FATTY-ACID--COA LIGASE"/>
    <property type="match status" value="1"/>
</dbReference>
<organism evidence="4 5">
    <name type="scientific">Coemansia brasiliensis</name>
    <dbReference type="NCBI Taxonomy" id="2650707"/>
    <lineage>
        <taxon>Eukaryota</taxon>
        <taxon>Fungi</taxon>
        <taxon>Fungi incertae sedis</taxon>
        <taxon>Zoopagomycota</taxon>
        <taxon>Kickxellomycotina</taxon>
        <taxon>Kickxellomycetes</taxon>
        <taxon>Kickxellales</taxon>
        <taxon>Kickxellaceae</taxon>
        <taxon>Coemansia</taxon>
    </lineage>
</organism>
<keyword evidence="4" id="KW-0436">Ligase</keyword>
<keyword evidence="1" id="KW-0547">Nucleotide-binding</keyword>
<dbReference type="SUPFAM" id="SSF56801">
    <property type="entry name" value="Acetyl-CoA synthetase-like"/>
    <property type="match status" value="1"/>
</dbReference>
<dbReference type="OrthoDB" id="1700726at2759"/>
<dbReference type="Pfam" id="PF00501">
    <property type="entry name" value="AMP-binding"/>
    <property type="match status" value="1"/>
</dbReference>